<dbReference type="Proteomes" id="UP000198650">
    <property type="component" value="Unassembled WGS sequence"/>
</dbReference>
<evidence type="ECO:0000313" key="2">
    <source>
        <dbReference type="EMBL" id="SFA55792.1"/>
    </source>
</evidence>
<protein>
    <submittedName>
        <fullName evidence="2">HNH endonuclease</fullName>
    </submittedName>
</protein>
<gene>
    <name evidence="2" type="ORF">SAMN05192569_10667</name>
</gene>
<dbReference type="STRING" id="186116.SAMN05192569_10667"/>
<dbReference type="RefSeq" id="WP_090952132.1">
    <property type="nucleotide sequence ID" value="NZ_FOJS01000066.1"/>
</dbReference>
<feature type="domain" description="HNH nuclease" evidence="1">
    <location>
        <begin position="178"/>
        <end position="232"/>
    </location>
</feature>
<dbReference type="GO" id="GO:0004519">
    <property type="term" value="F:endonuclease activity"/>
    <property type="evidence" value="ECO:0007669"/>
    <property type="project" value="UniProtKB-KW"/>
</dbReference>
<keyword evidence="3" id="KW-1185">Reference proteome</keyword>
<dbReference type="InterPro" id="IPR011011">
    <property type="entry name" value="Znf_FYVE_PHD"/>
</dbReference>
<dbReference type="Pfam" id="PF01844">
    <property type="entry name" value="HNH"/>
    <property type="match status" value="1"/>
</dbReference>
<reference evidence="3" key="1">
    <citation type="submission" date="2016-10" db="EMBL/GenBank/DDBJ databases">
        <authorList>
            <person name="Varghese N."/>
            <person name="Submissions S."/>
        </authorList>
    </citation>
    <scope>NUCLEOTIDE SEQUENCE [LARGE SCALE GENOMIC DNA]</scope>
    <source>
        <strain evidence="3">M1</strain>
    </source>
</reference>
<organism evidence="2 3">
    <name type="scientific">Parageobacillus thermantarcticus</name>
    <dbReference type="NCBI Taxonomy" id="186116"/>
    <lineage>
        <taxon>Bacteria</taxon>
        <taxon>Bacillati</taxon>
        <taxon>Bacillota</taxon>
        <taxon>Bacilli</taxon>
        <taxon>Bacillales</taxon>
        <taxon>Anoxybacillaceae</taxon>
        <taxon>Parageobacillus</taxon>
    </lineage>
</organism>
<dbReference type="GO" id="GO:0003676">
    <property type="term" value="F:nucleic acid binding"/>
    <property type="evidence" value="ECO:0007669"/>
    <property type="project" value="InterPro"/>
</dbReference>
<keyword evidence="2" id="KW-0540">Nuclease</keyword>
<keyword evidence="2" id="KW-0255">Endonuclease</keyword>
<dbReference type="OrthoDB" id="962665at2"/>
<dbReference type="GO" id="GO:0008270">
    <property type="term" value="F:zinc ion binding"/>
    <property type="evidence" value="ECO:0007669"/>
    <property type="project" value="InterPro"/>
</dbReference>
<dbReference type="EMBL" id="FOJS01000066">
    <property type="protein sequence ID" value="SFA55792.1"/>
    <property type="molecule type" value="Genomic_DNA"/>
</dbReference>
<dbReference type="SMART" id="SM00507">
    <property type="entry name" value="HNHc"/>
    <property type="match status" value="1"/>
</dbReference>
<dbReference type="InterPro" id="IPR003615">
    <property type="entry name" value="HNH_nuc"/>
</dbReference>
<proteinExistence type="predicted"/>
<evidence type="ECO:0000259" key="1">
    <source>
        <dbReference type="SMART" id="SM00507"/>
    </source>
</evidence>
<dbReference type="AlphaFoldDB" id="A0A1I0TVM2"/>
<name>A0A1I0TVM2_9BACL</name>
<keyword evidence="2" id="KW-0378">Hydrolase</keyword>
<accession>A0A1I0TVM2</accession>
<dbReference type="SUPFAM" id="SSF57903">
    <property type="entry name" value="FYVE/PHD zinc finger"/>
    <property type="match status" value="1"/>
</dbReference>
<dbReference type="Gene3D" id="1.10.30.50">
    <property type="match status" value="1"/>
</dbReference>
<dbReference type="CDD" id="cd00085">
    <property type="entry name" value="HNHc"/>
    <property type="match status" value="1"/>
</dbReference>
<sequence>MNKVCCDCGEEKQLDDFVKDKRYPDGRRKRCKRCENLRRRKTPLLPTPKDGYKYCSKCLKEKPLDEFNFRTVKGEKKPFSYCKDCEREYNRNKYSHTCQRCGKSYHSGKKKSTYCKKCYSELLRDLETNPSKVIYMDWSGENNPMYGVRRFGKSNPNYNPNKTDEEREKERLIEGYGLWRTQVYERDNYTCQCCGDNKGGNLIAHHLDSWDWCKEKRLDVDNGITLCITCHKNFHDIYGYGKNTKQQFYEFLSMVNRRSV</sequence>
<dbReference type="InterPro" id="IPR002711">
    <property type="entry name" value="HNH"/>
</dbReference>
<evidence type="ECO:0000313" key="3">
    <source>
        <dbReference type="Proteomes" id="UP000198650"/>
    </source>
</evidence>